<keyword evidence="3" id="KW-1185">Reference proteome</keyword>
<dbReference type="Proteomes" id="UP001626550">
    <property type="component" value="Unassembled WGS sequence"/>
</dbReference>
<protein>
    <submittedName>
        <fullName evidence="2">Uncharacterized protein</fullName>
    </submittedName>
</protein>
<gene>
    <name evidence="2" type="ORF">Ciccas_001046</name>
</gene>
<accession>A0ABD2QL83</accession>
<evidence type="ECO:0000256" key="1">
    <source>
        <dbReference type="SAM" id="MobiDB-lite"/>
    </source>
</evidence>
<feature type="compositionally biased region" description="Basic and acidic residues" evidence="1">
    <location>
        <begin position="52"/>
        <end position="67"/>
    </location>
</feature>
<evidence type="ECO:0000313" key="3">
    <source>
        <dbReference type="Proteomes" id="UP001626550"/>
    </source>
</evidence>
<dbReference type="EMBL" id="JBJKFK010000064">
    <property type="protein sequence ID" value="KAL3320274.1"/>
    <property type="molecule type" value="Genomic_DNA"/>
</dbReference>
<comment type="caution">
    <text evidence="2">The sequence shown here is derived from an EMBL/GenBank/DDBJ whole genome shotgun (WGS) entry which is preliminary data.</text>
</comment>
<feature type="region of interest" description="Disordered" evidence="1">
    <location>
        <begin position="38"/>
        <end position="95"/>
    </location>
</feature>
<feature type="compositionally biased region" description="Basic and acidic residues" evidence="1">
    <location>
        <begin position="86"/>
        <end position="95"/>
    </location>
</feature>
<name>A0ABD2QL83_9PLAT</name>
<evidence type="ECO:0000313" key="2">
    <source>
        <dbReference type="EMBL" id="KAL3320274.1"/>
    </source>
</evidence>
<sequence>MWQCAVCKSGVINTNARRATAKSQRLYRKEKFLRICGEMNEESKPRRGIKRPLAEEKQSAKRAKSDSETEPEEQDEESRSKSSTRVRMENETDSE</sequence>
<dbReference type="AlphaFoldDB" id="A0ABD2QL83"/>
<proteinExistence type="predicted"/>
<reference evidence="2 3" key="1">
    <citation type="submission" date="2024-11" db="EMBL/GenBank/DDBJ databases">
        <title>Adaptive evolution of stress response genes in parasites aligns with host niche diversity.</title>
        <authorList>
            <person name="Hahn C."/>
            <person name="Resl P."/>
        </authorList>
    </citation>
    <scope>NUCLEOTIDE SEQUENCE [LARGE SCALE GENOMIC DNA]</scope>
    <source>
        <strain evidence="2">EGGRZ-B1_66</strain>
        <tissue evidence="2">Body</tissue>
    </source>
</reference>
<organism evidence="2 3">
    <name type="scientific">Cichlidogyrus casuarinus</name>
    <dbReference type="NCBI Taxonomy" id="1844966"/>
    <lineage>
        <taxon>Eukaryota</taxon>
        <taxon>Metazoa</taxon>
        <taxon>Spiralia</taxon>
        <taxon>Lophotrochozoa</taxon>
        <taxon>Platyhelminthes</taxon>
        <taxon>Monogenea</taxon>
        <taxon>Monopisthocotylea</taxon>
        <taxon>Dactylogyridea</taxon>
        <taxon>Ancyrocephalidae</taxon>
        <taxon>Cichlidogyrus</taxon>
    </lineage>
</organism>